<reference evidence="2" key="1">
    <citation type="submission" date="2023-06" db="EMBL/GenBank/DDBJ databases">
        <authorList>
            <consortium name="Lawrence Berkeley National Laboratory"/>
            <person name="Ahrendt S."/>
            <person name="Sahu N."/>
            <person name="Indic B."/>
            <person name="Wong-Bajracharya J."/>
            <person name="Merenyi Z."/>
            <person name="Ke H.-M."/>
            <person name="Monk M."/>
            <person name="Kocsube S."/>
            <person name="Drula E."/>
            <person name="Lipzen A."/>
            <person name="Balint B."/>
            <person name="Henrissat B."/>
            <person name="Andreopoulos B."/>
            <person name="Martin F.M."/>
            <person name="Harder C.B."/>
            <person name="Rigling D."/>
            <person name="Ford K.L."/>
            <person name="Foster G.D."/>
            <person name="Pangilinan J."/>
            <person name="Papanicolaou A."/>
            <person name="Barry K."/>
            <person name="LaButti K."/>
            <person name="Viragh M."/>
            <person name="Koriabine M."/>
            <person name="Yan M."/>
            <person name="Riley R."/>
            <person name="Champramary S."/>
            <person name="Plett K.L."/>
            <person name="Tsai I.J."/>
            <person name="Slot J."/>
            <person name="Sipos G."/>
            <person name="Plett J."/>
            <person name="Nagy L.G."/>
            <person name="Grigoriev I.V."/>
        </authorList>
    </citation>
    <scope>NUCLEOTIDE SEQUENCE</scope>
    <source>
        <strain evidence="2">CCBAS 213</strain>
    </source>
</reference>
<protein>
    <submittedName>
        <fullName evidence="2">Uncharacterized protein</fullName>
    </submittedName>
</protein>
<dbReference type="GeneID" id="85349877"/>
<dbReference type="Proteomes" id="UP001175211">
    <property type="component" value="Unassembled WGS sequence"/>
</dbReference>
<dbReference type="AlphaFoldDB" id="A0AA39NBU0"/>
<organism evidence="2 3">
    <name type="scientific">Armillaria tabescens</name>
    <name type="common">Ringless honey mushroom</name>
    <name type="synonym">Agaricus tabescens</name>
    <dbReference type="NCBI Taxonomy" id="1929756"/>
    <lineage>
        <taxon>Eukaryota</taxon>
        <taxon>Fungi</taxon>
        <taxon>Dikarya</taxon>
        <taxon>Basidiomycota</taxon>
        <taxon>Agaricomycotina</taxon>
        <taxon>Agaricomycetes</taxon>
        <taxon>Agaricomycetidae</taxon>
        <taxon>Agaricales</taxon>
        <taxon>Marasmiineae</taxon>
        <taxon>Physalacriaceae</taxon>
        <taxon>Desarmillaria</taxon>
    </lineage>
</organism>
<gene>
    <name evidence="2" type="ORF">EV420DRAFT_1200997</name>
</gene>
<dbReference type="RefSeq" id="XP_060334250.1">
    <property type="nucleotide sequence ID" value="XM_060466329.1"/>
</dbReference>
<keyword evidence="1" id="KW-0472">Membrane</keyword>
<sequence length="193" mass="21930">MSAGATDRFLTAYKGTWYPITTLIIVLRRSTVASFPDQACTLPIILFQHRPSICRDFNLVVAPTAVKVAFLFLFSFFVPRQERRRKSTGTCSPRGCGLLHVSPREHSTVLLPPTLRRMTTTCKYVFQASHRKTSQDGPLRKRNVQVLVPACLIRFFQIHEVNRRHISVLQCKDRSVQDAFRTVISLMSSPPAI</sequence>
<evidence type="ECO:0000313" key="2">
    <source>
        <dbReference type="EMBL" id="KAK0462638.1"/>
    </source>
</evidence>
<keyword evidence="3" id="KW-1185">Reference proteome</keyword>
<comment type="caution">
    <text evidence="2">The sequence shown here is derived from an EMBL/GenBank/DDBJ whole genome shotgun (WGS) entry which is preliminary data.</text>
</comment>
<proteinExistence type="predicted"/>
<dbReference type="EMBL" id="JAUEPS010000009">
    <property type="protein sequence ID" value="KAK0462638.1"/>
    <property type="molecule type" value="Genomic_DNA"/>
</dbReference>
<name>A0AA39NBU0_ARMTA</name>
<accession>A0AA39NBU0</accession>
<evidence type="ECO:0000256" key="1">
    <source>
        <dbReference type="SAM" id="Phobius"/>
    </source>
</evidence>
<evidence type="ECO:0000313" key="3">
    <source>
        <dbReference type="Proteomes" id="UP001175211"/>
    </source>
</evidence>
<keyword evidence="1" id="KW-0812">Transmembrane</keyword>
<keyword evidence="1" id="KW-1133">Transmembrane helix</keyword>
<feature type="transmembrane region" description="Helical" evidence="1">
    <location>
        <begin position="57"/>
        <end position="78"/>
    </location>
</feature>